<dbReference type="PANTHER" id="PTHR24078">
    <property type="entry name" value="DNAJ HOMOLOG SUBFAMILY C MEMBER"/>
    <property type="match status" value="1"/>
</dbReference>
<dbReference type="FunFam" id="2.60.260.20:FF:000002">
    <property type="entry name" value="Dnaj homolog subfamily b member"/>
    <property type="match status" value="1"/>
</dbReference>
<dbReference type="SUPFAM" id="SSF49493">
    <property type="entry name" value="HSP40/DnaJ peptide-binding domain"/>
    <property type="match status" value="2"/>
</dbReference>
<dbReference type="SUPFAM" id="SSF46565">
    <property type="entry name" value="Chaperone J-domain"/>
    <property type="match status" value="1"/>
</dbReference>
<dbReference type="GO" id="GO:0051082">
    <property type="term" value="F:unfolded protein binding"/>
    <property type="evidence" value="ECO:0007669"/>
    <property type="project" value="InterPro"/>
</dbReference>
<proteinExistence type="predicted"/>
<evidence type="ECO:0000256" key="1">
    <source>
        <dbReference type="ARBA" id="ARBA00023186"/>
    </source>
</evidence>
<evidence type="ECO:0000313" key="3">
    <source>
        <dbReference type="EMBL" id="CAG9838121.1"/>
    </source>
</evidence>
<keyword evidence="1" id="KW-0143">Chaperone</keyword>
<dbReference type="InterPro" id="IPR018253">
    <property type="entry name" value="DnaJ_domain_CS"/>
</dbReference>
<dbReference type="InterPro" id="IPR051339">
    <property type="entry name" value="DnaJ_subfamily_B"/>
</dbReference>
<dbReference type="GO" id="GO:0051087">
    <property type="term" value="F:protein-folding chaperone binding"/>
    <property type="evidence" value="ECO:0007669"/>
    <property type="project" value="TreeGrafter"/>
</dbReference>
<reference evidence="3" key="1">
    <citation type="submission" date="2022-01" db="EMBL/GenBank/DDBJ databases">
        <authorList>
            <person name="King R."/>
        </authorList>
    </citation>
    <scope>NUCLEOTIDE SEQUENCE</scope>
</reference>
<dbReference type="PRINTS" id="PR00625">
    <property type="entry name" value="JDOMAIN"/>
</dbReference>
<sequence>MGLDYYGILQIPRHSTDLDIKKAYRNLALEFNKRLLVDNHARQVFSLIGEAYDVLSDPARRAVFDQYGEEGLKGGVPTVDGCFPAYRYHGEPMVTYKDFFGTSSPFADLLDVLKNPPLLHELSDGTKCIKKKQDPIKHPLHLTLHEIYFGGVKKMKIHRLEFNNDERTVTEVKEHILNVPIKPGIKQKTEIVFPEEADQNPATIPADVIFIIEDRPHETFIREGDNLIMTADICLEDALLGTTVTVDTIDHRTIRIPITDVVHPGYEKIIENEGMPILDQYPKKGNLIIRFNVIFPQYLPKNCKEVFKKGFHLCKFEEESRQRKVINNIVLTDKILRVDPDERLPPTIKNSY</sequence>
<dbReference type="InterPro" id="IPR002939">
    <property type="entry name" value="DnaJ_C"/>
</dbReference>
<dbReference type="CDD" id="cd10747">
    <property type="entry name" value="DnaJ_C"/>
    <property type="match status" value="1"/>
</dbReference>
<name>A0A9N9T3L4_DIABA</name>
<dbReference type="CDD" id="cd06257">
    <property type="entry name" value="DnaJ"/>
    <property type="match status" value="1"/>
</dbReference>
<evidence type="ECO:0000259" key="2">
    <source>
        <dbReference type="SMART" id="SM00271"/>
    </source>
</evidence>
<dbReference type="AlphaFoldDB" id="A0A9N9T3L4"/>
<dbReference type="EMBL" id="OU898282">
    <property type="protein sequence ID" value="CAG9838121.1"/>
    <property type="molecule type" value="Genomic_DNA"/>
</dbReference>
<dbReference type="OrthoDB" id="550424at2759"/>
<dbReference type="Gene3D" id="2.60.260.20">
    <property type="entry name" value="Urease metallochaperone UreE, N-terminal domain"/>
    <property type="match status" value="2"/>
</dbReference>
<feature type="domain" description="J" evidence="2">
    <location>
        <begin position="3"/>
        <end position="60"/>
    </location>
</feature>
<dbReference type="FunFam" id="1.10.287.110:FF:000106">
    <property type="entry name" value="Putative heat shock protein-like protein"/>
    <property type="match status" value="1"/>
</dbReference>
<dbReference type="InterPro" id="IPR036869">
    <property type="entry name" value="J_dom_sf"/>
</dbReference>
<dbReference type="PROSITE" id="PS00636">
    <property type="entry name" value="DNAJ_1"/>
    <property type="match status" value="1"/>
</dbReference>
<evidence type="ECO:0000313" key="4">
    <source>
        <dbReference type="Proteomes" id="UP001153709"/>
    </source>
</evidence>
<accession>A0A9N9T3L4</accession>
<dbReference type="FunFam" id="2.60.260.20:FF:000006">
    <property type="entry name" value="DnaJ subfamily B member 13"/>
    <property type="match status" value="1"/>
</dbReference>
<dbReference type="GO" id="GO:0006457">
    <property type="term" value="P:protein folding"/>
    <property type="evidence" value="ECO:0007669"/>
    <property type="project" value="InterPro"/>
</dbReference>
<dbReference type="PANTHER" id="PTHR24078:SF519">
    <property type="entry name" value="DNAJ HOMOLOG SUBFAMILY B MEMBER 13"/>
    <property type="match status" value="1"/>
</dbReference>
<dbReference type="Proteomes" id="UP001153709">
    <property type="component" value="Chromosome 7"/>
</dbReference>
<dbReference type="SMART" id="SM00271">
    <property type="entry name" value="DnaJ"/>
    <property type="match status" value="1"/>
</dbReference>
<gene>
    <name evidence="3" type="ORF">DIABBA_LOCUS11049</name>
</gene>
<dbReference type="Gene3D" id="1.10.287.110">
    <property type="entry name" value="DnaJ domain"/>
    <property type="match status" value="1"/>
</dbReference>
<dbReference type="InterPro" id="IPR001623">
    <property type="entry name" value="DnaJ_domain"/>
</dbReference>
<keyword evidence="4" id="KW-1185">Reference proteome</keyword>
<dbReference type="GO" id="GO:0005829">
    <property type="term" value="C:cytosol"/>
    <property type="evidence" value="ECO:0007669"/>
    <property type="project" value="TreeGrafter"/>
</dbReference>
<organism evidence="3 4">
    <name type="scientific">Diabrotica balteata</name>
    <name type="common">Banded cucumber beetle</name>
    <dbReference type="NCBI Taxonomy" id="107213"/>
    <lineage>
        <taxon>Eukaryota</taxon>
        <taxon>Metazoa</taxon>
        <taxon>Ecdysozoa</taxon>
        <taxon>Arthropoda</taxon>
        <taxon>Hexapoda</taxon>
        <taxon>Insecta</taxon>
        <taxon>Pterygota</taxon>
        <taxon>Neoptera</taxon>
        <taxon>Endopterygota</taxon>
        <taxon>Coleoptera</taxon>
        <taxon>Polyphaga</taxon>
        <taxon>Cucujiformia</taxon>
        <taxon>Chrysomeloidea</taxon>
        <taxon>Chrysomelidae</taxon>
        <taxon>Galerucinae</taxon>
        <taxon>Diabroticina</taxon>
        <taxon>Diabroticites</taxon>
        <taxon>Diabrotica</taxon>
    </lineage>
</organism>
<protein>
    <recommendedName>
        <fullName evidence="2">J domain-containing protein</fullName>
    </recommendedName>
</protein>
<dbReference type="InterPro" id="IPR008971">
    <property type="entry name" value="HSP40/DnaJ_pept-bd"/>
</dbReference>
<dbReference type="Pfam" id="PF00226">
    <property type="entry name" value="DnaJ"/>
    <property type="match status" value="1"/>
</dbReference>
<dbReference type="Pfam" id="PF01556">
    <property type="entry name" value="DnaJ_C"/>
    <property type="match status" value="1"/>
</dbReference>